<evidence type="ECO:0000256" key="14">
    <source>
        <dbReference type="ARBA" id="ARBA00023137"/>
    </source>
</evidence>
<dbReference type="AlphaFoldDB" id="A0A1W6ZYD8"/>
<evidence type="ECO:0000256" key="1">
    <source>
        <dbReference type="ARBA" id="ARBA00004429"/>
    </source>
</evidence>
<evidence type="ECO:0000256" key="10">
    <source>
        <dbReference type="ARBA" id="ARBA00022777"/>
    </source>
</evidence>
<keyword evidence="13" id="KW-0472">Membrane</keyword>
<evidence type="ECO:0000256" key="15">
    <source>
        <dbReference type="ARBA" id="ARBA00051245"/>
    </source>
</evidence>
<dbReference type="InterPro" id="IPR032807">
    <property type="entry name" value="GNVR"/>
</dbReference>
<dbReference type="RefSeq" id="WP_086090861.1">
    <property type="nucleotide sequence ID" value="NZ_CP021112.1"/>
</dbReference>
<feature type="domain" description="AAA" evidence="17">
    <location>
        <begin position="579"/>
        <end position="724"/>
    </location>
</feature>
<dbReference type="GO" id="GO:0005524">
    <property type="term" value="F:ATP binding"/>
    <property type="evidence" value="ECO:0007669"/>
    <property type="project" value="UniProtKB-KW"/>
</dbReference>
<dbReference type="KEGG" id="psin:CAK95_27465"/>
<comment type="subcellular location">
    <subcellularLocation>
        <location evidence="1">Cell inner membrane</location>
        <topology evidence="1">Multi-pass membrane protein</topology>
    </subcellularLocation>
</comment>
<dbReference type="CDD" id="cd05387">
    <property type="entry name" value="BY-kinase"/>
    <property type="match status" value="1"/>
</dbReference>
<sequence length="771" mass="83712">MLQRSIELRNPLVPGAHADPRGRREAETDAIVDILRCLKRNARMIVAVALSGTAIATAAVFSITPQYQATSAVLVDPRQTKILQDAEVVGRPGTDNGAIESEVELIQSDALVRKVAEKLNLKDDDEFGSSGGILSAIKSVILLPIRLLSSGESSGDPLSGVVDKLQKATSAKRRGLTYVIELNAWSRDAQKSAEIANAFVELYLAEQIAAKSEATSTASRWLNERVDEMRVRVSASEKALETYKAEAGLFDGGAGENLSNRQLSQLNDQLIDARAKAASAQSKYEQLKQVTPERLRSAAASPDVLQSSVVSNLRGQYADAARQQAEREARYGPQHPIVSTGRAQVADLERQITAEINRIVTSAKTEFEMAKARQESLEISLEELKDKAAQYNQAGVRLRELEREVQANRDLFQSFLARAKQTSELSLQIADSRVVSPARVPSSTSYPRKGLIIGLGLFGSLGLGMALALGRDAFGRGFRRSADLEREIGLQSLASIPLVELRPGSRNLMLPGRKPRQPEIGVRSVPNNGEEVFDRLLADFALNQPDSSFSESVRTLYLSLKQQGLQRRMGVVLITSALPGEGKSTVALNLARTAAQTGEEVLLVDGDLRRPALAKAMHLPGEGGLNDFLSGHADLASVVKQDAPTNLYAIAGRQGVPGAKSIALLSSYRMTQLIDHARDVFDLVVIDASPLLPVADARILLDRADAVVMVVASERTSRDAVTTVFRENPDLTEKVAGVVLNGVVDDFERYYGDPKRTFAEVNSQMERQTHE</sequence>
<dbReference type="EC" id="2.7.10.2" evidence="4"/>
<reference evidence="19 20" key="1">
    <citation type="submission" date="2017-05" db="EMBL/GenBank/DDBJ databases">
        <title>Full genome sequence of Pseudorhodoplanes sinuspersici.</title>
        <authorList>
            <person name="Dastgheib S.M.M."/>
            <person name="Shavandi M."/>
            <person name="Tirandaz H."/>
        </authorList>
    </citation>
    <scope>NUCLEOTIDE SEQUENCE [LARGE SCALE GENOMIC DNA]</scope>
    <source>
        <strain evidence="19 20">RIPI110</strain>
    </source>
</reference>
<dbReference type="PANTHER" id="PTHR32309:SF13">
    <property type="entry name" value="FERRIC ENTEROBACTIN TRANSPORT PROTEIN FEPE"/>
    <property type="match status" value="1"/>
</dbReference>
<feature type="domain" description="Polysaccharide chain length determinant N-terminal" evidence="16">
    <location>
        <begin position="32"/>
        <end position="119"/>
    </location>
</feature>
<dbReference type="Pfam" id="PF13807">
    <property type="entry name" value="GNVR"/>
    <property type="match status" value="1"/>
</dbReference>
<keyword evidence="6" id="KW-0997">Cell inner membrane</keyword>
<keyword evidence="14" id="KW-0829">Tyrosine-protein kinase</keyword>
<evidence type="ECO:0000256" key="4">
    <source>
        <dbReference type="ARBA" id="ARBA00011903"/>
    </source>
</evidence>
<evidence type="ECO:0000256" key="9">
    <source>
        <dbReference type="ARBA" id="ARBA00022741"/>
    </source>
</evidence>
<dbReference type="EMBL" id="CP021112">
    <property type="protein sequence ID" value="ARQ02429.1"/>
    <property type="molecule type" value="Genomic_DNA"/>
</dbReference>
<name>A0A1W6ZYD8_9HYPH</name>
<dbReference type="SUPFAM" id="SSF52540">
    <property type="entry name" value="P-loop containing nucleoside triphosphate hydrolases"/>
    <property type="match status" value="1"/>
</dbReference>
<dbReference type="STRING" id="1235591.CAK95_27465"/>
<protein>
    <recommendedName>
        <fullName evidence="4">non-specific protein-tyrosine kinase</fullName>
        <ecNumber evidence="4">2.7.10.2</ecNumber>
    </recommendedName>
</protein>
<evidence type="ECO:0000256" key="11">
    <source>
        <dbReference type="ARBA" id="ARBA00022840"/>
    </source>
</evidence>
<dbReference type="PANTHER" id="PTHR32309">
    <property type="entry name" value="TYROSINE-PROTEIN KINASE"/>
    <property type="match status" value="1"/>
</dbReference>
<keyword evidence="10" id="KW-0418">Kinase</keyword>
<evidence type="ECO:0000256" key="12">
    <source>
        <dbReference type="ARBA" id="ARBA00022989"/>
    </source>
</evidence>
<keyword evidence="7" id="KW-0808">Transferase</keyword>
<evidence type="ECO:0000256" key="6">
    <source>
        <dbReference type="ARBA" id="ARBA00022519"/>
    </source>
</evidence>
<keyword evidence="20" id="KW-1185">Reference proteome</keyword>
<dbReference type="InterPro" id="IPR025669">
    <property type="entry name" value="AAA_dom"/>
</dbReference>
<evidence type="ECO:0000256" key="5">
    <source>
        <dbReference type="ARBA" id="ARBA00022475"/>
    </source>
</evidence>
<dbReference type="GO" id="GO:0004715">
    <property type="term" value="F:non-membrane spanning protein tyrosine kinase activity"/>
    <property type="evidence" value="ECO:0007669"/>
    <property type="project" value="UniProtKB-EC"/>
</dbReference>
<keyword evidence="11" id="KW-0067">ATP-binding</keyword>
<keyword evidence="9" id="KW-0547">Nucleotide-binding</keyword>
<evidence type="ECO:0000256" key="8">
    <source>
        <dbReference type="ARBA" id="ARBA00022692"/>
    </source>
</evidence>
<dbReference type="Pfam" id="PF02706">
    <property type="entry name" value="Wzz"/>
    <property type="match status" value="1"/>
</dbReference>
<evidence type="ECO:0000259" key="18">
    <source>
        <dbReference type="Pfam" id="PF13807"/>
    </source>
</evidence>
<evidence type="ECO:0000256" key="13">
    <source>
        <dbReference type="ARBA" id="ARBA00023136"/>
    </source>
</evidence>
<organism evidence="19 20">
    <name type="scientific">Pseudorhodoplanes sinuspersici</name>
    <dbReference type="NCBI Taxonomy" id="1235591"/>
    <lineage>
        <taxon>Bacteria</taxon>
        <taxon>Pseudomonadati</taxon>
        <taxon>Pseudomonadota</taxon>
        <taxon>Alphaproteobacteria</taxon>
        <taxon>Hyphomicrobiales</taxon>
        <taxon>Pseudorhodoplanes</taxon>
    </lineage>
</organism>
<keyword evidence="5" id="KW-1003">Cell membrane</keyword>
<evidence type="ECO:0000259" key="16">
    <source>
        <dbReference type="Pfam" id="PF02706"/>
    </source>
</evidence>
<dbReference type="Pfam" id="PF13614">
    <property type="entry name" value="AAA_31"/>
    <property type="match status" value="1"/>
</dbReference>
<comment type="catalytic activity">
    <reaction evidence="15">
        <text>L-tyrosyl-[protein] + ATP = O-phospho-L-tyrosyl-[protein] + ADP + H(+)</text>
        <dbReference type="Rhea" id="RHEA:10596"/>
        <dbReference type="Rhea" id="RHEA-COMP:10136"/>
        <dbReference type="Rhea" id="RHEA-COMP:20101"/>
        <dbReference type="ChEBI" id="CHEBI:15378"/>
        <dbReference type="ChEBI" id="CHEBI:30616"/>
        <dbReference type="ChEBI" id="CHEBI:46858"/>
        <dbReference type="ChEBI" id="CHEBI:61978"/>
        <dbReference type="ChEBI" id="CHEBI:456216"/>
        <dbReference type="EC" id="2.7.10.2"/>
    </reaction>
</comment>
<dbReference type="InterPro" id="IPR003856">
    <property type="entry name" value="LPS_length_determ_N"/>
</dbReference>
<accession>A0A1W6ZYD8</accession>
<dbReference type="InterPro" id="IPR027417">
    <property type="entry name" value="P-loop_NTPase"/>
</dbReference>
<evidence type="ECO:0000313" key="20">
    <source>
        <dbReference type="Proteomes" id="UP000194137"/>
    </source>
</evidence>
<dbReference type="InterPro" id="IPR050445">
    <property type="entry name" value="Bact_polysacc_biosynth/exp"/>
</dbReference>
<keyword evidence="12" id="KW-1133">Transmembrane helix</keyword>
<evidence type="ECO:0000313" key="19">
    <source>
        <dbReference type="EMBL" id="ARQ02429.1"/>
    </source>
</evidence>
<feature type="domain" description="Tyrosine-protein kinase G-rich" evidence="18">
    <location>
        <begin position="400"/>
        <end position="472"/>
    </location>
</feature>
<keyword evidence="8" id="KW-0812">Transmembrane</keyword>
<dbReference type="Gene3D" id="3.40.50.300">
    <property type="entry name" value="P-loop containing nucleotide triphosphate hydrolases"/>
    <property type="match status" value="1"/>
</dbReference>
<evidence type="ECO:0000256" key="7">
    <source>
        <dbReference type="ARBA" id="ARBA00022679"/>
    </source>
</evidence>
<comment type="similarity">
    <text evidence="3">Belongs to the etk/wzc family.</text>
</comment>
<proteinExistence type="inferred from homology"/>
<evidence type="ECO:0000256" key="3">
    <source>
        <dbReference type="ARBA" id="ARBA00008883"/>
    </source>
</evidence>
<dbReference type="NCBIfam" id="TIGR01007">
    <property type="entry name" value="eps_fam"/>
    <property type="match status" value="1"/>
</dbReference>
<evidence type="ECO:0000256" key="2">
    <source>
        <dbReference type="ARBA" id="ARBA00007316"/>
    </source>
</evidence>
<dbReference type="GO" id="GO:0005886">
    <property type="term" value="C:plasma membrane"/>
    <property type="evidence" value="ECO:0007669"/>
    <property type="project" value="UniProtKB-SubCell"/>
</dbReference>
<dbReference type="Proteomes" id="UP000194137">
    <property type="component" value="Chromosome"/>
</dbReference>
<dbReference type="OrthoDB" id="230260at2"/>
<comment type="similarity">
    <text evidence="2">Belongs to the CpsD/CapB family.</text>
</comment>
<evidence type="ECO:0000259" key="17">
    <source>
        <dbReference type="Pfam" id="PF13614"/>
    </source>
</evidence>
<dbReference type="InterPro" id="IPR005702">
    <property type="entry name" value="Wzc-like_C"/>
</dbReference>
<gene>
    <name evidence="19" type="ORF">CAK95_27465</name>
</gene>